<dbReference type="AlphaFoldDB" id="A0A4S2BIR5"/>
<dbReference type="EMBL" id="SRYV01000011">
    <property type="protein sequence ID" value="TGY14072.1"/>
    <property type="molecule type" value="Genomic_DNA"/>
</dbReference>
<evidence type="ECO:0000256" key="3">
    <source>
        <dbReference type="ARBA" id="ARBA00038502"/>
    </source>
</evidence>
<dbReference type="PANTHER" id="PTHR43792:SF8">
    <property type="entry name" value="[RIBOSOMAL PROTEIN US5]-ALANINE N-ACETYLTRANSFERASE"/>
    <property type="match status" value="1"/>
</dbReference>
<gene>
    <name evidence="5" type="ORF">E5351_06995</name>
</gene>
<comment type="caution">
    <text evidence="5">The sequence shown here is derived from an EMBL/GenBank/DDBJ whole genome shotgun (WGS) entry which is preliminary data.</text>
</comment>
<dbReference type="Gene3D" id="3.40.630.30">
    <property type="match status" value="1"/>
</dbReference>
<dbReference type="Proteomes" id="UP000309117">
    <property type="component" value="Unassembled WGS sequence"/>
</dbReference>
<evidence type="ECO:0000259" key="4">
    <source>
        <dbReference type="PROSITE" id="PS51186"/>
    </source>
</evidence>
<dbReference type="GO" id="GO:0005737">
    <property type="term" value="C:cytoplasm"/>
    <property type="evidence" value="ECO:0007669"/>
    <property type="project" value="TreeGrafter"/>
</dbReference>
<dbReference type="InterPro" id="IPR016181">
    <property type="entry name" value="Acyl_CoA_acyltransferase"/>
</dbReference>
<protein>
    <submittedName>
        <fullName evidence="5">N-acetyltransferase</fullName>
    </submittedName>
</protein>
<dbReference type="SUPFAM" id="SSF55729">
    <property type="entry name" value="Acyl-CoA N-acyltransferases (Nat)"/>
    <property type="match status" value="1"/>
</dbReference>
<dbReference type="GO" id="GO:0008999">
    <property type="term" value="F:protein-N-terminal-alanine acetyltransferase activity"/>
    <property type="evidence" value="ECO:0007669"/>
    <property type="project" value="TreeGrafter"/>
</dbReference>
<dbReference type="PROSITE" id="PS51186">
    <property type="entry name" value="GNAT"/>
    <property type="match status" value="1"/>
</dbReference>
<organism evidence="5 6">
    <name type="scientific">Lactobacillus intestinalis</name>
    <dbReference type="NCBI Taxonomy" id="151781"/>
    <lineage>
        <taxon>Bacteria</taxon>
        <taxon>Bacillati</taxon>
        <taxon>Bacillota</taxon>
        <taxon>Bacilli</taxon>
        <taxon>Lactobacillales</taxon>
        <taxon>Lactobacillaceae</taxon>
        <taxon>Lactobacillus</taxon>
    </lineage>
</organism>
<dbReference type="InterPro" id="IPR051531">
    <property type="entry name" value="N-acetyltransferase"/>
</dbReference>
<name>A0A4S2BIR5_9LACO</name>
<keyword evidence="1 5" id="KW-0808">Transferase</keyword>
<comment type="similarity">
    <text evidence="3">Belongs to the acetyltransferase family. RimJ subfamily.</text>
</comment>
<accession>A0A4S2BIR5</accession>
<proteinExistence type="inferred from homology"/>
<dbReference type="InterPro" id="IPR000182">
    <property type="entry name" value="GNAT_dom"/>
</dbReference>
<sequence length="183" mass="21483">MLESKRIYLRNVSENDAPILLKWGKDQSYHDSAGFGSYENLAEAKKVAKQYTMRKNSYLICLKENDQVVGLIELNERGMDERSGLLKTKELGFLMDKDYRQKGLMTEAINLVVKDAFINLDQNEIWAGTFENNLKSQNLLKKLGFKYIYEIDYSQISDLFSYKEKYYLLKKTEWLKIEQNTKS</sequence>
<evidence type="ECO:0000256" key="1">
    <source>
        <dbReference type="ARBA" id="ARBA00022679"/>
    </source>
</evidence>
<reference evidence="5 6" key="1">
    <citation type="submission" date="2019-04" db="EMBL/GenBank/DDBJ databases">
        <title>Microbes associate with the intestines of laboratory mice.</title>
        <authorList>
            <person name="Navarre W."/>
            <person name="Wong E."/>
            <person name="Huang K."/>
            <person name="Tropini C."/>
            <person name="Ng K."/>
            <person name="Yu B."/>
        </authorList>
    </citation>
    <scope>NUCLEOTIDE SEQUENCE [LARGE SCALE GENOMIC DNA]</scope>
    <source>
        <strain evidence="5 6">NM61_E11</strain>
    </source>
</reference>
<feature type="domain" description="N-acetyltransferase" evidence="4">
    <location>
        <begin position="7"/>
        <end position="173"/>
    </location>
</feature>
<dbReference type="RefSeq" id="WP_004040590.1">
    <property type="nucleotide sequence ID" value="NZ_AQFR02000003.1"/>
</dbReference>
<evidence type="ECO:0000313" key="5">
    <source>
        <dbReference type="EMBL" id="TGY14072.1"/>
    </source>
</evidence>
<evidence type="ECO:0000313" key="6">
    <source>
        <dbReference type="Proteomes" id="UP000309117"/>
    </source>
</evidence>
<evidence type="ECO:0000256" key="2">
    <source>
        <dbReference type="ARBA" id="ARBA00023315"/>
    </source>
</evidence>
<keyword evidence="2" id="KW-0012">Acyltransferase</keyword>
<dbReference type="PANTHER" id="PTHR43792">
    <property type="entry name" value="GNAT FAMILY, PUTATIVE (AFU_ORTHOLOGUE AFUA_3G00765)-RELATED-RELATED"/>
    <property type="match status" value="1"/>
</dbReference>
<dbReference type="Pfam" id="PF13302">
    <property type="entry name" value="Acetyltransf_3"/>
    <property type="match status" value="1"/>
</dbReference>